<accession>A0ACD1BB86</accession>
<name>A0ACD1BB86_9CLOT</name>
<dbReference type="EMBL" id="CP051754">
    <property type="protein sequence ID" value="QPJ84742.1"/>
    <property type="molecule type" value="Genomic_DNA"/>
</dbReference>
<organism evidence="1 2">
    <name type="scientific">Candidatus Sarcina troglodytae</name>
    <dbReference type="NCBI Taxonomy" id="2726954"/>
    <lineage>
        <taxon>Bacteria</taxon>
        <taxon>Bacillati</taxon>
        <taxon>Bacillota</taxon>
        <taxon>Clostridia</taxon>
        <taxon>Eubacteriales</taxon>
        <taxon>Clostridiaceae</taxon>
        <taxon>Sarcina</taxon>
    </lineage>
</organism>
<proteinExistence type="predicted"/>
<protein>
    <submittedName>
        <fullName evidence="1">LCP family protein</fullName>
    </submittedName>
</protein>
<evidence type="ECO:0000313" key="2">
    <source>
        <dbReference type="Proteomes" id="UP000594603"/>
    </source>
</evidence>
<gene>
    <name evidence="1" type="ORF">HH195_01960</name>
</gene>
<keyword evidence="2" id="KW-1185">Reference proteome</keyword>
<dbReference type="Proteomes" id="UP000594603">
    <property type="component" value="Chromosome"/>
</dbReference>
<sequence length="326" mass="36856">MKKTRKKNRIFVGFSVCLLIILCGIGATAIYGYSFFEKIKTVDIDINNLAIDPETDKKLSSYSNIQNIALFGVDAVKGDDGRSDSIMILTIDRNNSKIKLTSIMRDSYVNIIGKSKDKLNHAYAYGGPQLAIQTLNNNFDLNIKDFASVNFSGLQKIIDILGGVEVSITQDEIPYLANYINSINSFTNEKAETIKVPGIYNLNGTQALAYTRIRYTEGNDYKRTERQRIVLTKVFEKIKDTSVKEWPNLLNEILPLIETNMDATEILSIGTAVAKMGNVNIEQERFPMDKDCHGTMIDGVYYLDFDEETTVTSLHDYIFKDIRSWE</sequence>
<reference evidence="1" key="1">
    <citation type="submission" date="2020-04" db="EMBL/GenBank/DDBJ databases">
        <title>A novel bacterium ('Candidatus Sarcina troglodytae' sp. nov.) linked to a protracted, uniformly lethal epizootic among sanctuary western chimpanzees (Pan troglodytes verus) in Sierra Leone.</title>
        <authorList>
            <person name="Owens L.A."/>
            <person name="Colitti B."/>
            <person name="Hirji I."/>
            <person name="Pizaro A."/>
            <person name="Jaffe J.E."/>
            <person name="Moittie S."/>
            <person name="Bishop-Lilly K.A."/>
            <person name="Estrella L.A."/>
            <person name="Voegtly L.J."/>
            <person name="Kuhn J.H."/>
            <person name="Suen G."/>
            <person name="Deblois C.L."/>
            <person name="Dunn C."/>
            <person name="Juan-Salles C."/>
            <person name="Goldberg T.L."/>
        </authorList>
    </citation>
    <scope>NUCLEOTIDE SEQUENCE</scope>
    <source>
        <strain evidence="1">JB2</strain>
    </source>
</reference>
<evidence type="ECO:0000313" key="1">
    <source>
        <dbReference type="EMBL" id="QPJ84742.1"/>
    </source>
</evidence>